<evidence type="ECO:0000259" key="4">
    <source>
        <dbReference type="Pfam" id="PF21946"/>
    </source>
</evidence>
<feature type="compositionally biased region" description="Low complexity" evidence="1">
    <location>
        <begin position="244"/>
        <end position="255"/>
    </location>
</feature>
<feature type="region of interest" description="Disordered" evidence="1">
    <location>
        <begin position="187"/>
        <end position="208"/>
    </location>
</feature>
<feature type="region of interest" description="Disordered" evidence="1">
    <location>
        <begin position="243"/>
        <end position="277"/>
    </location>
</feature>
<name>A0A1C5H9L5_9ACTN</name>
<keyword evidence="2" id="KW-1133">Transmembrane helix</keyword>
<sequence length="277" mass="29192">MNTRLTRGRAFRVAVCLALVATLAGCMQLHVGLTVHADDTVDGQLLLTAEKRLLTTRNRTVQVGFAELRQNMPSLPPGEESVYENPTHYGSLIDYRRTPLADFRSDSLNLVRDGDLLRFHLSLDPRKYGGKVAEQDPRNQALFLQSASFEISVTFPGRVIDSNGAVTGRSVTWKVGPGRDKPTELRAVAEAPPPATPTAAGPGGAATTDDDGGVPWLVVGVGLGVVLLLAAVGVVVLLRRRRGAAAPATPTDTPVVPSPSTPTDTPAAAAAEHPGSV</sequence>
<evidence type="ECO:0000256" key="1">
    <source>
        <dbReference type="SAM" id="MobiDB-lite"/>
    </source>
</evidence>
<evidence type="ECO:0000256" key="2">
    <source>
        <dbReference type="SAM" id="Phobius"/>
    </source>
</evidence>
<organism evidence="5 6">
    <name type="scientific">Micromonospora coxensis</name>
    <dbReference type="NCBI Taxonomy" id="356852"/>
    <lineage>
        <taxon>Bacteria</taxon>
        <taxon>Bacillati</taxon>
        <taxon>Actinomycetota</taxon>
        <taxon>Actinomycetes</taxon>
        <taxon>Micromonosporales</taxon>
        <taxon>Micromonosporaceae</taxon>
        <taxon>Micromonospora</taxon>
    </lineage>
</organism>
<evidence type="ECO:0000256" key="3">
    <source>
        <dbReference type="SAM" id="SignalP"/>
    </source>
</evidence>
<feature type="chain" id="PRO_5008717511" description="LppM domain-containing protein" evidence="3">
    <location>
        <begin position="38"/>
        <end position="277"/>
    </location>
</feature>
<evidence type="ECO:0000313" key="5">
    <source>
        <dbReference type="EMBL" id="SCG42670.1"/>
    </source>
</evidence>
<accession>A0A1C5H9L5</accession>
<keyword evidence="6" id="KW-1185">Reference proteome</keyword>
<protein>
    <recommendedName>
        <fullName evidence="4">LppM domain-containing protein</fullName>
    </recommendedName>
</protein>
<keyword evidence="3" id="KW-0732">Signal</keyword>
<dbReference type="Pfam" id="PF21946">
    <property type="entry name" value="LppM"/>
    <property type="match status" value="1"/>
</dbReference>
<feature type="transmembrane region" description="Helical" evidence="2">
    <location>
        <begin position="216"/>
        <end position="238"/>
    </location>
</feature>
<feature type="domain" description="LppM" evidence="4">
    <location>
        <begin position="29"/>
        <end position="191"/>
    </location>
</feature>
<evidence type="ECO:0000313" key="6">
    <source>
        <dbReference type="Proteomes" id="UP000198215"/>
    </source>
</evidence>
<reference evidence="6" key="1">
    <citation type="submission" date="2016-06" db="EMBL/GenBank/DDBJ databases">
        <authorList>
            <person name="Varghese N."/>
            <person name="Submissions Spin"/>
        </authorList>
    </citation>
    <scope>NUCLEOTIDE SEQUENCE [LARGE SCALE GENOMIC DNA]</scope>
    <source>
        <strain evidence="6">DSM 45161</strain>
    </source>
</reference>
<dbReference type="Proteomes" id="UP000198215">
    <property type="component" value="Chromosome I"/>
</dbReference>
<gene>
    <name evidence="5" type="ORF">GA0070614_1000</name>
</gene>
<dbReference type="AlphaFoldDB" id="A0A1C5H9L5"/>
<feature type="signal peptide" evidence="3">
    <location>
        <begin position="1"/>
        <end position="37"/>
    </location>
</feature>
<proteinExistence type="predicted"/>
<dbReference type="PROSITE" id="PS51257">
    <property type="entry name" value="PROKAR_LIPOPROTEIN"/>
    <property type="match status" value="1"/>
</dbReference>
<keyword evidence="2" id="KW-0812">Transmembrane</keyword>
<dbReference type="InterPro" id="IPR053807">
    <property type="entry name" value="LppM"/>
</dbReference>
<keyword evidence="2" id="KW-0472">Membrane</keyword>
<dbReference type="EMBL" id="LT607753">
    <property type="protein sequence ID" value="SCG42670.1"/>
    <property type="molecule type" value="Genomic_DNA"/>
</dbReference>
<feature type="compositionally biased region" description="Low complexity" evidence="1">
    <location>
        <begin position="261"/>
        <end position="271"/>
    </location>
</feature>